<keyword evidence="2" id="KW-0808">Transferase</keyword>
<evidence type="ECO:0000313" key="3">
    <source>
        <dbReference type="Proteomes" id="UP000273977"/>
    </source>
</evidence>
<dbReference type="GO" id="GO:0004371">
    <property type="term" value="F:glycerone kinase activity"/>
    <property type="evidence" value="ECO:0007669"/>
    <property type="project" value="InterPro"/>
</dbReference>
<name>A0A3N4GK22_9LACT</name>
<dbReference type="GO" id="GO:0047324">
    <property type="term" value="F:phosphoenolpyruvate-glycerone phosphotransferase activity"/>
    <property type="evidence" value="ECO:0007669"/>
    <property type="project" value="UniProtKB-EC"/>
</dbReference>
<dbReference type="RefSeq" id="WP_123779620.1">
    <property type="nucleotide sequence ID" value="NZ_RKMG01000007.1"/>
</dbReference>
<gene>
    <name evidence="2" type="primary">dhaK</name>
    <name evidence="2" type="ORF">EF384_03600</name>
</gene>
<dbReference type="PROSITE" id="PS51481">
    <property type="entry name" value="DHAK"/>
    <property type="match status" value="1"/>
</dbReference>
<dbReference type="PANTHER" id="PTHR28629:SF4">
    <property type="entry name" value="TRIOKINASE_FMN CYCLASE"/>
    <property type="match status" value="1"/>
</dbReference>
<reference evidence="2 3" key="1">
    <citation type="submission" date="2018-11" db="EMBL/GenBank/DDBJ databases">
        <title>Aerococcus sp. SJQ22, whole genome shotgun sequence.</title>
        <authorList>
            <person name="Sun L."/>
            <person name="Gao X."/>
            <person name="Chen W."/>
            <person name="Huang K."/>
        </authorList>
    </citation>
    <scope>NUCLEOTIDE SEQUENCE [LARGE SCALE GENOMIC DNA]</scope>
    <source>
        <strain evidence="2 3">SJQ22</strain>
    </source>
</reference>
<dbReference type="Gene3D" id="3.40.50.10440">
    <property type="entry name" value="Dihydroxyacetone kinase, domain 1"/>
    <property type="match status" value="1"/>
</dbReference>
<dbReference type="EC" id="2.7.1.121" evidence="2"/>
<dbReference type="InterPro" id="IPR004006">
    <property type="entry name" value="DhaK_dom"/>
</dbReference>
<dbReference type="GO" id="GO:0019563">
    <property type="term" value="P:glycerol catabolic process"/>
    <property type="evidence" value="ECO:0007669"/>
    <property type="project" value="TreeGrafter"/>
</dbReference>
<accession>A0A3N4GK22</accession>
<feature type="domain" description="DhaK" evidence="1">
    <location>
        <begin position="7"/>
        <end position="331"/>
    </location>
</feature>
<keyword evidence="2" id="KW-0418">Kinase</keyword>
<evidence type="ECO:0000313" key="2">
    <source>
        <dbReference type="EMBL" id="RPA60946.1"/>
    </source>
</evidence>
<dbReference type="GO" id="GO:0005829">
    <property type="term" value="C:cytosol"/>
    <property type="evidence" value="ECO:0007669"/>
    <property type="project" value="TreeGrafter"/>
</dbReference>
<organism evidence="2 3">
    <name type="scientific">Aerococcus agrisoli</name>
    <dbReference type="NCBI Taxonomy" id="2487350"/>
    <lineage>
        <taxon>Bacteria</taxon>
        <taxon>Bacillati</taxon>
        <taxon>Bacillota</taxon>
        <taxon>Bacilli</taxon>
        <taxon>Lactobacillales</taxon>
        <taxon>Aerococcaceae</taxon>
        <taxon>Aerococcus</taxon>
    </lineage>
</organism>
<dbReference type="SUPFAM" id="SSF82549">
    <property type="entry name" value="DAK1/DegV-like"/>
    <property type="match status" value="1"/>
</dbReference>
<dbReference type="NCBIfam" id="TIGR02363">
    <property type="entry name" value="dhaK1"/>
    <property type="match status" value="1"/>
</dbReference>
<dbReference type="InterPro" id="IPR012736">
    <property type="entry name" value="DhaK_1"/>
</dbReference>
<keyword evidence="3" id="KW-1185">Reference proteome</keyword>
<sequence>MKKIINQPGDVVTQMVKGLASAHADILAQVPDTQVLYRTVETPNIVGIVSGGGSGHEPSHAGFVGKGMLSAAVSGEVFTSPTPDQIFEGIKAADNGAGVFLVIKNYTGDVMNFEIAQEFAEAEGIETAAIIVDDDIAMEDSTYTAGRRGIAGTVFMHKIIGYYADQGKSLTELADIAVKVNNNLKSIGLALSAATVPEVGKPGFDIADDEFEYGIGIHGEPGYRREKIKPASEMAAELIARLNEEFAWAEGDHYAVLVNGMGGTPLMELYLFWNDIHEQLTAAGLQIDFVKVGNLMTSLDMEGASLTLLKVPSEDAEWITALQAPVNTAAWG</sequence>
<protein>
    <submittedName>
        <fullName evidence="2">Dihydroxyacetone kinase subunit DhaK</fullName>
        <ecNumber evidence="2">2.7.1.121</ecNumber>
    </submittedName>
</protein>
<dbReference type="PANTHER" id="PTHR28629">
    <property type="entry name" value="TRIOKINASE/FMN CYCLASE"/>
    <property type="match status" value="1"/>
</dbReference>
<dbReference type="AlphaFoldDB" id="A0A3N4GK22"/>
<dbReference type="Gene3D" id="3.30.1180.20">
    <property type="entry name" value="Dihydroxyacetone kinase, domain 2"/>
    <property type="match status" value="1"/>
</dbReference>
<proteinExistence type="predicted"/>
<dbReference type="Pfam" id="PF02733">
    <property type="entry name" value="Dak1"/>
    <property type="match status" value="1"/>
</dbReference>
<dbReference type="FunFam" id="3.40.50.10440:FF:000001">
    <property type="entry name" value="Dihydroxyacetone kinase, DhaK subunit"/>
    <property type="match status" value="1"/>
</dbReference>
<dbReference type="OrthoDB" id="9806345at2"/>
<evidence type="ECO:0000259" key="1">
    <source>
        <dbReference type="PROSITE" id="PS51481"/>
    </source>
</evidence>
<dbReference type="EMBL" id="RKMG01000007">
    <property type="protein sequence ID" value="RPA60946.1"/>
    <property type="molecule type" value="Genomic_DNA"/>
</dbReference>
<dbReference type="Proteomes" id="UP000273977">
    <property type="component" value="Unassembled WGS sequence"/>
</dbReference>
<comment type="caution">
    <text evidence="2">The sequence shown here is derived from an EMBL/GenBank/DDBJ whole genome shotgun (WGS) entry which is preliminary data.</text>
</comment>
<dbReference type="InterPro" id="IPR050861">
    <property type="entry name" value="Dihydroxyacetone_Kinase"/>
</dbReference>